<feature type="region of interest" description="Disordered" evidence="3">
    <location>
        <begin position="1068"/>
        <end position="1103"/>
    </location>
</feature>
<dbReference type="Gene3D" id="1.20.58.120">
    <property type="entry name" value="BAG domain"/>
    <property type="match status" value="1"/>
</dbReference>
<dbReference type="GO" id="GO:0051087">
    <property type="term" value="F:protein-folding chaperone binding"/>
    <property type="evidence" value="ECO:0007669"/>
    <property type="project" value="InterPro"/>
</dbReference>
<evidence type="ECO:0000259" key="4">
    <source>
        <dbReference type="PROSITE" id="PS50002"/>
    </source>
</evidence>
<feature type="domain" description="SH3" evidence="4">
    <location>
        <begin position="1107"/>
        <end position="1166"/>
    </location>
</feature>
<dbReference type="SUPFAM" id="SSF50044">
    <property type="entry name" value="SH3-domain"/>
    <property type="match status" value="2"/>
</dbReference>
<feature type="region of interest" description="Disordered" evidence="3">
    <location>
        <begin position="1000"/>
        <end position="1055"/>
    </location>
</feature>
<feature type="compositionally biased region" description="Low complexity" evidence="3">
    <location>
        <begin position="1212"/>
        <end position="1227"/>
    </location>
</feature>
<dbReference type="SUPFAM" id="SSF48371">
    <property type="entry name" value="ARM repeat"/>
    <property type="match status" value="1"/>
</dbReference>
<keyword evidence="1 2" id="KW-0728">SH3 domain</keyword>
<evidence type="ECO:0000313" key="6">
    <source>
        <dbReference type="Proteomes" id="UP000256970"/>
    </source>
</evidence>
<feature type="compositionally biased region" description="Low complexity" evidence="3">
    <location>
        <begin position="1010"/>
        <end position="1030"/>
    </location>
</feature>
<dbReference type="InterPro" id="IPR036533">
    <property type="entry name" value="BAG_dom_sf"/>
</dbReference>
<feature type="region of interest" description="Disordered" evidence="3">
    <location>
        <begin position="1204"/>
        <end position="1246"/>
    </location>
</feature>
<dbReference type="PANTHER" id="PTHR48151:SF3">
    <property type="entry name" value="SH3 DOMAIN-CONTAINING PROTEIN"/>
    <property type="match status" value="1"/>
</dbReference>
<name>A0A383W1B0_TETOB</name>
<dbReference type="EMBL" id="FNXT01001052">
    <property type="protein sequence ID" value="SZX71457.1"/>
    <property type="molecule type" value="Genomic_DNA"/>
</dbReference>
<keyword evidence="6" id="KW-1185">Reference proteome</keyword>
<dbReference type="STRING" id="3088.A0A383W1B0"/>
<dbReference type="InterPro" id="IPR016024">
    <property type="entry name" value="ARM-type_fold"/>
</dbReference>
<reference evidence="5 6" key="1">
    <citation type="submission" date="2016-10" db="EMBL/GenBank/DDBJ databases">
        <authorList>
            <person name="Cai Z."/>
        </authorList>
    </citation>
    <scope>NUCLEOTIDE SEQUENCE [LARGE SCALE GENOMIC DNA]</scope>
</reference>
<dbReference type="Gene3D" id="2.30.30.40">
    <property type="entry name" value="SH3 Domains"/>
    <property type="match status" value="2"/>
</dbReference>
<feature type="region of interest" description="Disordered" evidence="3">
    <location>
        <begin position="1171"/>
        <end position="1191"/>
    </location>
</feature>
<dbReference type="Proteomes" id="UP000256970">
    <property type="component" value="Unassembled WGS sequence"/>
</dbReference>
<organism evidence="5 6">
    <name type="scientific">Tetradesmus obliquus</name>
    <name type="common">Green alga</name>
    <name type="synonym">Acutodesmus obliquus</name>
    <dbReference type="NCBI Taxonomy" id="3088"/>
    <lineage>
        <taxon>Eukaryota</taxon>
        <taxon>Viridiplantae</taxon>
        <taxon>Chlorophyta</taxon>
        <taxon>core chlorophytes</taxon>
        <taxon>Chlorophyceae</taxon>
        <taxon>CS clade</taxon>
        <taxon>Sphaeropleales</taxon>
        <taxon>Scenedesmaceae</taxon>
        <taxon>Tetradesmus</taxon>
    </lineage>
</organism>
<dbReference type="SMART" id="SM00326">
    <property type="entry name" value="SH3"/>
    <property type="match status" value="2"/>
</dbReference>
<feature type="compositionally biased region" description="Gly residues" evidence="3">
    <location>
        <begin position="1177"/>
        <end position="1188"/>
    </location>
</feature>
<dbReference type="InterPro" id="IPR036028">
    <property type="entry name" value="SH3-like_dom_sf"/>
</dbReference>
<dbReference type="Pfam" id="PF14604">
    <property type="entry name" value="SH3_9"/>
    <property type="match status" value="2"/>
</dbReference>
<sequence>MQAGAVAPAAPAAVAAAPGKNDELVPNLNNYVRGKLSRAEVLTFADCARALATALNAADGSGREVISKIMVRLTLFGGLPPSILPLLVSVRLKVDLPKTADRKLLRVVNYLVQLAAGEGSAGTVVPFSTLSGQVLPPTATDTFEYSALDTLWADVKSESVTHYQRSAAFRTLAALSRSSLSSDPDDLTLVSHLMAAVATTLDRCEAARRRKVPFGIGGNKKTRDADRRQTLERVAAQRAALSASRIGLPGFVQSSKIAPRAFGAVNSPDATCARHALAVAALAARDMPGMYVDQLGQLVANTLEIYHKTGSLGGAEQAAAMAAAAAEGMPAPLRPTKELYQEKSLNLADAWARVYLARGCGAVVHSRVGNSGPFWEMLVLLACCDKSTIVALEAIKGLAGAPFPAAANIGSTAAVATTNGSSSSSRRPVQMPDEHVEAETRLRYAMAWQLLVAHADDDAPDPAGGAAAAAAAAAQSAAANKQFTISRTQRSMQESASLRRLASLGTEAAGRADGSGAASSGLFASIVSRLLLCLSQMSHAAICSATSAVAVLAEARAHALAGARSAADRAAVLGGEGCQELMQLLQERMLAIASDTGFAARQRGKALEALLWSSSLPSGSRGPGPLTSPRQILAWMSTGGGTVSQAVRAIFADPWPEDVLSSFLHALSRRLLSAPAAASYLLACASAVASACPSRVRQEQLHAMWDVCLRANNPSVKLAGLQAALAIMAAPTPAIAAPPSAAAPEVKALASKEEAAMVALARSAAWWLGENANFGTSEYAWAPKPLPQQLVTQLEAADGADQQQLAAAAMALNPVLCLLIARLQRVLVAGLWEVRLAAAQALAKIAVRSGEPFRVQCYSILATAAGGSIAHRARSSSRGGHAAAVGSSNSSQAAAASAAAAAAVAEGASADPLGVAAVAGPALEVLDHIYAGELVVEQLLSRYGPSRSAWPKKLLRSLEQRNAALAAAISERVCFVPPGVFWPLGNAAKELITGVDEAEEERKKKKRQEQQAAAAAAAGTEEQEQQQQATPPRSKAGSPRADEQQQQQQQPGEERSNRLLQQLQGYDYDPAAQPPESEEPYPDDSVSQIDYDDDHYAGAASDDDSDIVTRRGLVLYDFAAEEEDEVAVVKGESLEVAYEVGGWLQVIKRDGSRGLVPKSYVQVAEDEEDDSDALSLAGGGSSAAGAAGGQDDLNSFLARSSMRLRTRRSTADSDTSSSFSGMRQRQQSQRHRRSVEEADSGEPVDAAGMARMVALVAQRGGELDTALEQVEALEAATRGAGGFNQPQALHLQEALAGVIASLDALQLSGDARAMRRQMIDRAAAGQDRLEAARRYAMGGGAAAAAAGGSPMATPRDRERQAGYGGSTVAGAGETAGGYAASEAGAGEEYQYQPTKVRVLYAFDAEAEGELSGAVGDSLSVESEVRVLYAFDAEAEGELSVAVGDSLWVESEVDGWYAVARDGDGARGLVPSSYVDVEQF</sequence>
<evidence type="ECO:0000256" key="3">
    <source>
        <dbReference type="SAM" id="MobiDB-lite"/>
    </source>
</evidence>
<evidence type="ECO:0000256" key="1">
    <source>
        <dbReference type="ARBA" id="ARBA00022443"/>
    </source>
</evidence>
<evidence type="ECO:0000313" key="5">
    <source>
        <dbReference type="EMBL" id="SZX71457.1"/>
    </source>
</evidence>
<gene>
    <name evidence="5" type="ORF">BQ4739_LOCUS11604</name>
</gene>
<evidence type="ECO:0000256" key="2">
    <source>
        <dbReference type="PROSITE-ProRule" id="PRU00192"/>
    </source>
</evidence>
<accession>A0A383W1B0</accession>
<dbReference type="PANTHER" id="PTHR48151">
    <property type="entry name" value="SH3 DOMAIN-CONTAINING PROTEIN"/>
    <property type="match status" value="1"/>
</dbReference>
<protein>
    <recommendedName>
        <fullName evidence="4">SH3 domain-containing protein</fullName>
    </recommendedName>
</protein>
<feature type="domain" description="SH3" evidence="4">
    <location>
        <begin position="1419"/>
        <end position="1479"/>
    </location>
</feature>
<feature type="region of interest" description="Disordered" evidence="3">
    <location>
        <begin position="1342"/>
        <end position="1368"/>
    </location>
</feature>
<dbReference type="CDD" id="cd00174">
    <property type="entry name" value="SH3"/>
    <property type="match status" value="1"/>
</dbReference>
<dbReference type="PROSITE" id="PS50002">
    <property type="entry name" value="SH3"/>
    <property type="match status" value="2"/>
</dbReference>
<dbReference type="InterPro" id="IPR053296">
    <property type="entry name" value="TSET_member_tstB"/>
</dbReference>
<proteinExistence type="predicted"/>
<dbReference type="InterPro" id="IPR001452">
    <property type="entry name" value="SH3_domain"/>
</dbReference>